<dbReference type="AlphaFoldDB" id="Q6CJL8"/>
<keyword evidence="3" id="KW-1185">Reference proteome</keyword>
<evidence type="ECO:0000313" key="3">
    <source>
        <dbReference type="Proteomes" id="UP000000598"/>
    </source>
</evidence>
<evidence type="ECO:0000313" key="2">
    <source>
        <dbReference type="EMBL" id="CAG98579.1"/>
    </source>
</evidence>
<evidence type="ECO:0000256" key="1">
    <source>
        <dbReference type="SAM" id="MobiDB-lite"/>
    </source>
</evidence>
<feature type="compositionally biased region" description="Polar residues" evidence="1">
    <location>
        <begin position="109"/>
        <end position="121"/>
    </location>
</feature>
<dbReference type="PaxDb" id="284590-Q6CJL8"/>
<name>Q6CJL8_KLULA</name>
<protein>
    <submittedName>
        <fullName evidence="2">KLLA0F17611p</fullName>
    </submittedName>
</protein>
<dbReference type="GeneID" id="2895613"/>
<accession>Q6CJL8</accession>
<dbReference type="RefSeq" id="XP_455871.1">
    <property type="nucleotide sequence ID" value="XM_455871.1"/>
</dbReference>
<feature type="region of interest" description="Disordered" evidence="1">
    <location>
        <begin position="92"/>
        <end position="121"/>
    </location>
</feature>
<dbReference type="HOGENOM" id="CLU_1806456_0_0_1"/>
<sequence>MSVTNIIKVDGEVQTASVSYAFSNGGDVLGGTSILSLDVSQIINVSASTFVVSTPTVGTAQESGIEISAGTASLLLPSSLITDSSSPIAATGEINQNTTTQEPTATTNSSSTGLSATQSGNAGHHWRPRFAMSALLFVSSLLL</sequence>
<proteinExistence type="predicted"/>
<gene>
    <name evidence="2" type="ORF">KLLA0_F17611g</name>
</gene>
<feature type="compositionally biased region" description="Low complexity" evidence="1">
    <location>
        <begin position="95"/>
        <end position="108"/>
    </location>
</feature>
<dbReference type="InParanoid" id="Q6CJL8"/>
<reference evidence="2 3" key="1">
    <citation type="journal article" date="2004" name="Nature">
        <title>Genome evolution in yeasts.</title>
        <authorList>
            <consortium name="Genolevures"/>
            <person name="Dujon B."/>
            <person name="Sherman D."/>
            <person name="Fischer G."/>
            <person name="Durrens P."/>
            <person name="Casaregola S."/>
            <person name="Lafontaine I."/>
            <person name="de Montigny J."/>
            <person name="Marck C."/>
            <person name="Neuveglise C."/>
            <person name="Talla E."/>
            <person name="Goffard N."/>
            <person name="Frangeul L."/>
            <person name="Aigle M."/>
            <person name="Anthouard V."/>
            <person name="Babour A."/>
            <person name="Barbe V."/>
            <person name="Barnay S."/>
            <person name="Blanchin S."/>
            <person name="Beckerich J.M."/>
            <person name="Beyne E."/>
            <person name="Bleykasten C."/>
            <person name="Boisrame A."/>
            <person name="Boyer J."/>
            <person name="Cattolico L."/>
            <person name="Confanioleri F."/>
            <person name="de Daruvar A."/>
            <person name="Despons L."/>
            <person name="Fabre E."/>
            <person name="Fairhead C."/>
            <person name="Ferry-Dumazet H."/>
            <person name="Groppi A."/>
            <person name="Hantraye F."/>
            <person name="Hennequin C."/>
            <person name="Jauniaux N."/>
            <person name="Joyet P."/>
            <person name="Kachouri R."/>
            <person name="Kerrest A."/>
            <person name="Koszul R."/>
            <person name="Lemaire M."/>
            <person name="Lesur I."/>
            <person name="Ma L."/>
            <person name="Muller H."/>
            <person name="Nicaud J.M."/>
            <person name="Nikolski M."/>
            <person name="Oztas S."/>
            <person name="Ozier-Kalogeropoulos O."/>
            <person name="Pellenz S."/>
            <person name="Potier S."/>
            <person name="Richard G.F."/>
            <person name="Straub M.L."/>
            <person name="Suleau A."/>
            <person name="Swennene D."/>
            <person name="Tekaia F."/>
            <person name="Wesolowski-Louvel M."/>
            <person name="Westhof E."/>
            <person name="Wirth B."/>
            <person name="Zeniou-Meyer M."/>
            <person name="Zivanovic I."/>
            <person name="Bolotin-Fukuhara M."/>
            <person name="Thierry A."/>
            <person name="Bouchier C."/>
            <person name="Caudron B."/>
            <person name="Scarpelli C."/>
            <person name="Gaillardin C."/>
            <person name="Weissenbach J."/>
            <person name="Wincker P."/>
            <person name="Souciet J.L."/>
        </authorList>
    </citation>
    <scope>NUCLEOTIDE SEQUENCE [LARGE SCALE GENOMIC DNA]</scope>
    <source>
        <strain evidence="3">ATCC 8585 / CBS 2359 / DSM 70799 / NBRC 1267 / NRRL Y-1140 / WM37</strain>
    </source>
</reference>
<dbReference type="KEGG" id="kla:KLLA0_F17611g"/>
<dbReference type="Proteomes" id="UP000000598">
    <property type="component" value="Chromosome F"/>
</dbReference>
<dbReference type="EMBL" id="CR382126">
    <property type="protein sequence ID" value="CAG98579.1"/>
    <property type="molecule type" value="Genomic_DNA"/>
</dbReference>
<organism evidence="2 3">
    <name type="scientific">Kluyveromyces lactis (strain ATCC 8585 / CBS 2359 / DSM 70799 / NBRC 1267 / NRRL Y-1140 / WM37)</name>
    <name type="common">Yeast</name>
    <name type="synonym">Candida sphaerica</name>
    <dbReference type="NCBI Taxonomy" id="284590"/>
    <lineage>
        <taxon>Eukaryota</taxon>
        <taxon>Fungi</taxon>
        <taxon>Dikarya</taxon>
        <taxon>Ascomycota</taxon>
        <taxon>Saccharomycotina</taxon>
        <taxon>Saccharomycetes</taxon>
        <taxon>Saccharomycetales</taxon>
        <taxon>Saccharomycetaceae</taxon>
        <taxon>Kluyveromyces</taxon>
    </lineage>
</organism>